<reference evidence="1" key="1">
    <citation type="submission" date="2019-06" db="EMBL/GenBank/DDBJ databases">
        <authorList>
            <person name="Zheng W."/>
        </authorList>
    </citation>
    <scope>NUCLEOTIDE SEQUENCE</scope>
    <source>
        <strain evidence="1">QDHG01</strain>
    </source>
</reference>
<protein>
    <submittedName>
        <fullName evidence="1">Uncharacterized protein</fullName>
    </submittedName>
</protein>
<dbReference type="AlphaFoldDB" id="A0A8J8SU77"/>
<evidence type="ECO:0000313" key="1">
    <source>
        <dbReference type="EMBL" id="TNV70880.1"/>
    </source>
</evidence>
<dbReference type="Proteomes" id="UP000785679">
    <property type="component" value="Unassembled WGS sequence"/>
</dbReference>
<name>A0A8J8SU77_HALGN</name>
<comment type="caution">
    <text evidence="1">The sequence shown here is derived from an EMBL/GenBank/DDBJ whole genome shotgun (WGS) entry which is preliminary data.</text>
</comment>
<evidence type="ECO:0000313" key="2">
    <source>
        <dbReference type="Proteomes" id="UP000785679"/>
    </source>
</evidence>
<dbReference type="EMBL" id="RRYP01031942">
    <property type="protein sequence ID" value="TNV70880.1"/>
    <property type="molecule type" value="Genomic_DNA"/>
</dbReference>
<proteinExistence type="predicted"/>
<accession>A0A8J8SU77</accession>
<sequence length="71" mass="8277">MQKKLSSEKLSSLPEEQSLCRAQRLLKTLSGWIPMKCTPNFRQQTFHSCSRRNHVMSNHPSIMMMLITTQL</sequence>
<keyword evidence="2" id="KW-1185">Reference proteome</keyword>
<organism evidence="1 2">
    <name type="scientific">Halteria grandinella</name>
    <dbReference type="NCBI Taxonomy" id="5974"/>
    <lineage>
        <taxon>Eukaryota</taxon>
        <taxon>Sar</taxon>
        <taxon>Alveolata</taxon>
        <taxon>Ciliophora</taxon>
        <taxon>Intramacronucleata</taxon>
        <taxon>Spirotrichea</taxon>
        <taxon>Stichotrichia</taxon>
        <taxon>Sporadotrichida</taxon>
        <taxon>Halteriidae</taxon>
        <taxon>Halteria</taxon>
    </lineage>
</organism>
<gene>
    <name evidence="1" type="ORF">FGO68_gene5776</name>
</gene>